<proteinExistence type="predicted"/>
<dbReference type="RefSeq" id="WP_263740258.1">
    <property type="nucleotide sequence ID" value="NZ_JAOWKZ010000003.1"/>
</dbReference>
<dbReference type="Gene3D" id="3.40.50.300">
    <property type="entry name" value="P-loop containing nucleotide triphosphate hydrolases"/>
    <property type="match status" value="1"/>
</dbReference>
<dbReference type="GO" id="GO:0005524">
    <property type="term" value="F:ATP binding"/>
    <property type="evidence" value="ECO:0007669"/>
    <property type="project" value="UniProtKB-KW"/>
</dbReference>
<sequence length="364" mass="39769">MTGDDKSSIAELRGATKRFGAVVAARNINLSINRGEFLSFLGPSGCGKTTALRMLAGFETPTEGDIYLDGQRVNDIPPHQRPVNMVFQHYALFPHLTVAENICYGLRQRRPRPPAVEIEAAVNRALETVRLPGFGPRRIWEMSGGQQQRVALARAIINEPKLLLLDEPMAALDKKLRHDMQIELQTLQRKLGITFILVTHDQEEALSMSDRICIMLDGGIVQIGSPRELYDRPKNRYVADFVGKSNFFEGKVTSVSGETADMRGAGGISFIGHASAGIATGQSAIASLRPEQISLSRGSGDVPVTVVNRIFLGEHTEYLVQNPDLGQFLILASRQAEAGEGNLEPGETGSVRWRDGAALILNND</sequence>
<keyword evidence="1" id="KW-0813">Transport</keyword>
<dbReference type="EMBL" id="JAOWKZ010000003">
    <property type="protein sequence ID" value="MCV2873040.1"/>
    <property type="molecule type" value="Genomic_DNA"/>
</dbReference>
<evidence type="ECO:0000256" key="2">
    <source>
        <dbReference type="ARBA" id="ARBA00022741"/>
    </source>
</evidence>
<dbReference type="InterPro" id="IPR027417">
    <property type="entry name" value="P-loop_NTPase"/>
</dbReference>
<dbReference type="Pfam" id="PF00005">
    <property type="entry name" value="ABC_tran"/>
    <property type="match status" value="1"/>
</dbReference>
<dbReference type="SUPFAM" id="SSF50331">
    <property type="entry name" value="MOP-like"/>
    <property type="match status" value="1"/>
</dbReference>
<keyword evidence="6" id="KW-1185">Reference proteome</keyword>
<keyword evidence="2" id="KW-0547">Nucleotide-binding</keyword>
<name>A0ABT2ZQ04_9RHOB</name>
<dbReference type="InterPro" id="IPR050093">
    <property type="entry name" value="ABC_SmlMolc_Importer"/>
</dbReference>
<dbReference type="PROSITE" id="PS00211">
    <property type="entry name" value="ABC_TRANSPORTER_1"/>
    <property type="match status" value="1"/>
</dbReference>
<dbReference type="InterPro" id="IPR003593">
    <property type="entry name" value="AAA+_ATPase"/>
</dbReference>
<accession>A0ABT2ZQ04</accession>
<dbReference type="Gene3D" id="2.40.50.100">
    <property type="match status" value="1"/>
</dbReference>
<dbReference type="InterPro" id="IPR017871">
    <property type="entry name" value="ABC_transporter-like_CS"/>
</dbReference>
<dbReference type="PANTHER" id="PTHR42781:SF4">
    <property type="entry name" value="SPERMIDINE_PUTRESCINE IMPORT ATP-BINDING PROTEIN POTA"/>
    <property type="match status" value="1"/>
</dbReference>
<evidence type="ECO:0000313" key="6">
    <source>
        <dbReference type="Proteomes" id="UP001652564"/>
    </source>
</evidence>
<evidence type="ECO:0000259" key="4">
    <source>
        <dbReference type="PROSITE" id="PS50893"/>
    </source>
</evidence>
<dbReference type="PANTHER" id="PTHR42781">
    <property type="entry name" value="SPERMIDINE/PUTRESCINE IMPORT ATP-BINDING PROTEIN POTA"/>
    <property type="match status" value="1"/>
</dbReference>
<dbReference type="Pfam" id="PF08402">
    <property type="entry name" value="TOBE_2"/>
    <property type="match status" value="1"/>
</dbReference>
<reference evidence="5 6" key="1">
    <citation type="submission" date="2022-10" db="EMBL/GenBank/DDBJ databases">
        <title>Defluviimonas sp. nov., isolated from ocean surface sediments.</title>
        <authorList>
            <person name="He W."/>
            <person name="Wang L."/>
            <person name="Zhang D.-F."/>
        </authorList>
    </citation>
    <scope>NUCLEOTIDE SEQUENCE [LARGE SCALE GENOMIC DNA]</scope>
    <source>
        <strain evidence="5 6">WL0050</strain>
    </source>
</reference>
<dbReference type="InterPro" id="IPR003439">
    <property type="entry name" value="ABC_transporter-like_ATP-bd"/>
</dbReference>
<feature type="domain" description="ABC transporter" evidence="4">
    <location>
        <begin position="10"/>
        <end position="242"/>
    </location>
</feature>
<evidence type="ECO:0000256" key="3">
    <source>
        <dbReference type="ARBA" id="ARBA00022840"/>
    </source>
</evidence>
<dbReference type="Proteomes" id="UP001652564">
    <property type="component" value="Unassembled WGS sequence"/>
</dbReference>
<gene>
    <name evidence="5" type="ORF">OEZ71_12120</name>
</gene>
<comment type="caution">
    <text evidence="5">The sequence shown here is derived from an EMBL/GenBank/DDBJ whole genome shotgun (WGS) entry which is preliminary data.</text>
</comment>
<protein>
    <submittedName>
        <fullName evidence="5">ABC transporter ATP-binding protein</fullName>
    </submittedName>
</protein>
<organism evidence="5 6">
    <name type="scientific">Albidovulum litorale</name>
    <dbReference type="NCBI Taxonomy" id="2984134"/>
    <lineage>
        <taxon>Bacteria</taxon>
        <taxon>Pseudomonadati</taxon>
        <taxon>Pseudomonadota</taxon>
        <taxon>Alphaproteobacteria</taxon>
        <taxon>Rhodobacterales</taxon>
        <taxon>Paracoccaceae</taxon>
        <taxon>Albidovulum</taxon>
    </lineage>
</organism>
<dbReference type="InterPro" id="IPR013611">
    <property type="entry name" value="Transp-assoc_OB_typ2"/>
</dbReference>
<keyword evidence="3 5" id="KW-0067">ATP-binding</keyword>
<dbReference type="InterPro" id="IPR008995">
    <property type="entry name" value="Mo/tungstate-bd_C_term_dom"/>
</dbReference>
<dbReference type="SUPFAM" id="SSF52540">
    <property type="entry name" value="P-loop containing nucleoside triphosphate hydrolases"/>
    <property type="match status" value="1"/>
</dbReference>
<dbReference type="SMART" id="SM00382">
    <property type="entry name" value="AAA"/>
    <property type="match status" value="1"/>
</dbReference>
<evidence type="ECO:0000256" key="1">
    <source>
        <dbReference type="ARBA" id="ARBA00022448"/>
    </source>
</evidence>
<dbReference type="PROSITE" id="PS50893">
    <property type="entry name" value="ABC_TRANSPORTER_2"/>
    <property type="match status" value="1"/>
</dbReference>
<evidence type="ECO:0000313" key="5">
    <source>
        <dbReference type="EMBL" id="MCV2873040.1"/>
    </source>
</evidence>